<proteinExistence type="predicted"/>
<dbReference type="Proteomes" id="UP001187471">
    <property type="component" value="Unassembled WGS sequence"/>
</dbReference>
<keyword evidence="2" id="KW-0472">Membrane</keyword>
<keyword evidence="2" id="KW-1133">Transmembrane helix</keyword>
<name>A0AA88UR96_9ASTE</name>
<dbReference type="AlphaFoldDB" id="A0AA88UR96"/>
<feature type="coiled-coil region" evidence="1">
    <location>
        <begin position="40"/>
        <end position="67"/>
    </location>
</feature>
<feature type="transmembrane region" description="Helical" evidence="2">
    <location>
        <begin position="71"/>
        <end position="89"/>
    </location>
</feature>
<dbReference type="PANTHER" id="PTHR37741">
    <property type="entry name" value="TRANSMEMBRANE PROTEIN"/>
    <property type="match status" value="1"/>
</dbReference>
<evidence type="ECO:0008006" key="5">
    <source>
        <dbReference type="Google" id="ProtNLM"/>
    </source>
</evidence>
<evidence type="ECO:0000256" key="2">
    <source>
        <dbReference type="SAM" id="Phobius"/>
    </source>
</evidence>
<protein>
    <recommendedName>
        <fullName evidence="5">Transmembrane protein</fullName>
    </recommendedName>
</protein>
<evidence type="ECO:0000313" key="3">
    <source>
        <dbReference type="EMBL" id="KAK2995190.1"/>
    </source>
</evidence>
<reference evidence="3" key="1">
    <citation type="submission" date="2022-12" db="EMBL/GenBank/DDBJ databases">
        <title>Draft genome assemblies for two species of Escallonia (Escalloniales).</title>
        <authorList>
            <person name="Chanderbali A."/>
            <person name="Dervinis C."/>
            <person name="Anghel I."/>
            <person name="Soltis D."/>
            <person name="Soltis P."/>
            <person name="Zapata F."/>
        </authorList>
    </citation>
    <scope>NUCLEOTIDE SEQUENCE</scope>
    <source>
        <strain evidence="3">UCBG92.1500</strain>
        <tissue evidence="3">Leaf</tissue>
    </source>
</reference>
<dbReference type="EMBL" id="JAVXUO010000130">
    <property type="protein sequence ID" value="KAK2995190.1"/>
    <property type="molecule type" value="Genomic_DNA"/>
</dbReference>
<keyword evidence="2" id="KW-0812">Transmembrane</keyword>
<sequence>MPSPKGSNGSDHAFPAVDVEKELNPGMNRGVEVDPVSAEVATLVEIKEKAKAAKKQEEKENKDALQSLKRAIIVSGIVVAVAGAVFAITKKLREK</sequence>
<dbReference type="PANTHER" id="PTHR37741:SF1">
    <property type="entry name" value="TRANSMEMBRANE PROTEIN"/>
    <property type="match status" value="1"/>
</dbReference>
<keyword evidence="1" id="KW-0175">Coiled coil</keyword>
<comment type="caution">
    <text evidence="3">The sequence shown here is derived from an EMBL/GenBank/DDBJ whole genome shotgun (WGS) entry which is preliminary data.</text>
</comment>
<accession>A0AA88UR96</accession>
<evidence type="ECO:0000313" key="4">
    <source>
        <dbReference type="Proteomes" id="UP001187471"/>
    </source>
</evidence>
<keyword evidence="4" id="KW-1185">Reference proteome</keyword>
<organism evidence="3 4">
    <name type="scientific">Escallonia rubra</name>
    <dbReference type="NCBI Taxonomy" id="112253"/>
    <lineage>
        <taxon>Eukaryota</taxon>
        <taxon>Viridiplantae</taxon>
        <taxon>Streptophyta</taxon>
        <taxon>Embryophyta</taxon>
        <taxon>Tracheophyta</taxon>
        <taxon>Spermatophyta</taxon>
        <taxon>Magnoliopsida</taxon>
        <taxon>eudicotyledons</taxon>
        <taxon>Gunneridae</taxon>
        <taxon>Pentapetalae</taxon>
        <taxon>asterids</taxon>
        <taxon>campanulids</taxon>
        <taxon>Escalloniales</taxon>
        <taxon>Escalloniaceae</taxon>
        <taxon>Escallonia</taxon>
    </lineage>
</organism>
<gene>
    <name evidence="3" type="ORF">RJ640_026465</name>
</gene>
<evidence type="ECO:0000256" key="1">
    <source>
        <dbReference type="SAM" id="Coils"/>
    </source>
</evidence>